<feature type="compositionally biased region" description="Basic and acidic residues" evidence="5">
    <location>
        <begin position="2805"/>
        <end position="2814"/>
    </location>
</feature>
<feature type="compositionally biased region" description="Polar residues" evidence="5">
    <location>
        <begin position="1396"/>
        <end position="1406"/>
    </location>
</feature>
<dbReference type="InterPro" id="IPR000225">
    <property type="entry name" value="Armadillo"/>
</dbReference>
<dbReference type="GO" id="GO:0007389">
    <property type="term" value="P:pattern specification process"/>
    <property type="evidence" value="ECO:0007669"/>
    <property type="project" value="TreeGrafter"/>
</dbReference>
<sequence length="3021" mass="331100">MIIYRHTNTEDTPHIMDQDKRDSGACDLNNSNHNDSIFLKNASINTPLAAEVFVLKSGTGDNGYACDTSITSNSEGERLVTMATQTPEVEIQEPQCLLEESCQNNGLLIPPTPPLSSMYHGTWPITKALDFPISQSDGSLESLVNNDTSSIFSFDSSNTNASAPPVSRCQTTQPQLGTKVEMVYSLLSMLGTHDKDDMSRTLLAMSSSQDSCIAMRQSGCLPLLIQLLHGSDKDSSLLGNTRGSKAARARASAALHNIVHSHPDDKRGRREARVLRLLEQIRAHCDQLRDSSSDDDEEDKKVKSGSRPSDIDHHPGPAIAALMKLSFDEEHRHAICTLGGLQAIGELLQVDHEIHGNTTEQYNITMRRYACMALTNLTFGDGTNKALLCSMRGVMDALIAQLHSSNEDLCQVAASVLRNLSWRADLASKKTLREVGGVTTLMKAAMRVKKESTLKSILSALWNLSAHCSENKADLCAVEGAVEFLVSTLTYKSSSKTLAIIENGGGVLRNVSSHIAVREDYRRLLRQHGCLQILLKHLRSPSLTIVSNACGTLWNLSARCPEDQRALWDMGAVSMLRNLVHSKHRMISMGSAAALKNLLGAKPASLNFDSDKHVKSNMPTLHARKQRAIEAEIDQNLSETCENMESPRNSPTENRKQDTDSPHYLYSSGYQLSDLDSRRAFMKTHMFMRTGSGDGAMLFDSRTRSPHRVTRSGSQDSVGSVHSDISHDRARVHHMLAKSSKLLYERQGSVLEKRRDSSLTRLTQEGSAGSLEKLRNAPQHMMENEDGVCDETVNYSNKYVDHATQNCLDPAKQSCLDPSKQNNCPVKLANFAGNPSSYSAQQRMYMYVVPNQYSHKTYTDRQIYNDRMTNPSSNKNSSEPLISSYGVYAETDLDNIDQLDQPTDYGKRYAEYTDDQCTDRPINYVSRYNDSDPNCADCRLEEARRTNERVEQRVHTVHDDSLKTFCTEGTPLNYLSTATSLTDLTGKHEKGEMREELKKDILESCAEDEIKNYTLDYQNMEKTGNNNNNNNNITNNNKKIKRGSNTHVSGIPTFRSSIQCVKEYVSSKAPTENPIDVDILEDPCEGAADQMKTYCDEGTPISYSQVSPISSLHSSEAGDHENLPRTNVLKSIDENECSEELQKTTISEKTGSDIVNIERKLLSVDDAEKPSESIGTLPDASSPSDREQKTVTFDENHMVEETPLMFSRCSSLGSLSSFEAHSVHSSVVSEYSRRASEVVSPSELPDSPSETFPPSPTRKRAAEKCSSVNDQEPEAMEEMKEFTVEAPERDPTNATGAKPTSGTLADVLKGELISDIGKLDSPTVYNTEGTPPNFSETTSLSALTFSDDEPQMIGKKTHIKTAIKDGKSEKISEKDDKENSSMSEVSEGEEDILAQCISSAMPSNSSKKIRRSTSDNALKKKSESWKTESATNNKSKLPTKSVSNNARTNYGSLKLKSCLRSVSVCKQEEDLLNTDAVKSYATEGTPLNFSRTTSLSDLSILTHDNASLKPTGCKHEEAEESDNSSVCDENDKLLSEVIQSAKPKGKVGRKPTVIDRTAEGSESKEKFPFQISPLKEKKCISMNPDTVKTYAVEGTPINFSNATSLSDLTIDSIDGLDMGFVQKNSKSKPGDPNYTIPNKDDSIFALNSAADSPKHYMMEGTPITFSRNDSLSSLSCDDTEDVSLSHHPSAKQGKNKSSPSLGQRWKADTGRKDYQQSPDGTGVPGTELGRHVVGQSSEEIRPALMDPEGYLSDEIPKEFAIEDTPDTYSRNSSTNSYKNKCQRESPLAKVSSTKQTGPELGLPDQKASFKVEGTPLCFSRNSSLSSLSIESVTNDFSLTEEALLEECINSAMPRGDKSKSDKIGSKSSRLPTLNSPGTIPQSDQVEKDKTSLCVSRSESLMSRSSEDYSMKHVKTSMVPNISNGQGRLDVNSSNEITNANNVQNESLRKSTKSCSDFSTNPAVDARQRFGWCRSKSQDSDGFLKRKKDYSNHEIAQANSLSNRPFLGLGETTEQNDSVPKDNRLLEEKQRSMQEIEMVSSLPQSIGADSNGSIEKVDSEKSDAADDSHCELKPSKSHSDSIMMSSSPDDMNSDETNVSDELEHEDILDINLAEEQGNNVTDEDKDRNSFEHEISPEEERALEENASLVVCELITKRELSSSTFDEDSLIENESISLVSNDYTSDTASEVSVTWSKNSEDLSEYSTSTLSHSEASSRRARIVKPSGHSQPISDKSDQESNKSVRGRRKPLYSRKNPVTTTPVKTLNSKPDNSRVIRPASTRQPGGPVKSNPNSPKKTVTKNTNATSSEVPVNKVNPRTTNVRRSSGGGGRSMSPGSPLKSQTTKQSAGSKLPVVNSERPARDSSVNRGGHSTQIERPKPPIKQGTFTKETPASSGDKQSASESDKNENKSDVDTSTVKLRERKTSSSPRSSGGSTGSQRNSDTTPPESWTKALGSFNFLVDTSHEQGFHAPFEQIQRQRNSRDAPPALRQSSTSTTPTKNTPTKVTSPVGKGGSRSNATSNKSGIGSLKKNTPSSSSPKSNGSNLDKSNSGSTGTLRKTSSKTSLKNSDSNASLKKADSNASLKKTDSNASLKKASDNSRPSTPTGKRGSLGLSKNQSISPGNAQSKKSETSPPSKGTPTVNENRRSSSTGKKPVASKIASLWKRNESSNDSASSPESKPTKPPRQQRSHSTGGGQRSRLVPPRISNNKKSSSPPVTQGLSRTHTYDKLSSFADNSSVVTEKLNENNSSVVKSISPISSPKENKNIDSFNEDITFTMTKTNSGTWKTQKSRSEAQSLPDADQTCRVQEKMSDSKKSLNSMTSDESWKNNNSLSEQQEFDGNNEDVWVKRNEMIKEAENKMLLDNNCSEVKETEDRKGSAPRQGNCATKMPLQNKTASKETVIDSLPSEAKVWKSELISPQSELKRAICSEVRTNPACSISAAIVSPFNYTPSAKSQNNNFDQNRILAKAVTNGNKRSSIPSPSKHATKTEMLLARRRQNFMTKMEDAGDEDETRRACRVTTV</sequence>
<feature type="compositionally biased region" description="Basic and acidic residues" evidence="5">
    <location>
        <begin position="2401"/>
        <end position="2423"/>
    </location>
</feature>
<dbReference type="RefSeq" id="XP_029635512.1">
    <property type="nucleotide sequence ID" value="XM_029779652.2"/>
</dbReference>
<feature type="compositionally biased region" description="Basic and acidic residues" evidence="5">
    <location>
        <begin position="1277"/>
        <end position="1291"/>
    </location>
</feature>
<feature type="compositionally biased region" description="Basic and acidic residues" evidence="5">
    <location>
        <begin position="1417"/>
        <end position="1426"/>
    </location>
</feature>
<feature type="compositionally biased region" description="Polar residues" evidence="5">
    <location>
        <begin position="711"/>
        <end position="720"/>
    </location>
</feature>
<feature type="compositionally biased region" description="Polar residues" evidence="5">
    <location>
        <begin position="1427"/>
        <end position="1446"/>
    </location>
</feature>
<dbReference type="GO" id="GO:0045295">
    <property type="term" value="F:gamma-catenin binding"/>
    <property type="evidence" value="ECO:0007669"/>
    <property type="project" value="TreeGrafter"/>
</dbReference>
<feature type="compositionally biased region" description="Polar residues" evidence="5">
    <location>
        <begin position="2337"/>
        <end position="2347"/>
    </location>
</feature>
<dbReference type="InterPro" id="IPR009223">
    <property type="entry name" value="APC_rpt"/>
</dbReference>
<reference evidence="7" key="1">
    <citation type="submission" date="2025-08" db="UniProtKB">
        <authorList>
            <consortium name="RefSeq"/>
        </authorList>
    </citation>
    <scope>IDENTIFICATION</scope>
</reference>
<dbReference type="Proteomes" id="UP000515154">
    <property type="component" value="Linkage group LG4"/>
</dbReference>
<keyword evidence="2" id="KW-0879">Wnt signaling pathway</keyword>
<feature type="region of interest" description="Disordered" evidence="5">
    <location>
        <begin position="1849"/>
        <end position="1896"/>
    </location>
</feature>
<feature type="region of interest" description="Disordered" evidence="5">
    <location>
        <begin position="2464"/>
        <end position="2727"/>
    </location>
</feature>
<protein>
    <submittedName>
        <fullName evidence="7">Adenomatous polyposis coli protein-like isoform X1</fullName>
    </submittedName>
</protein>
<dbReference type="Gene3D" id="1.25.10.10">
    <property type="entry name" value="Leucine-rich Repeat Variant"/>
    <property type="match status" value="1"/>
</dbReference>
<feature type="compositionally biased region" description="Low complexity" evidence="5">
    <location>
        <begin position="2668"/>
        <end position="2677"/>
    </location>
</feature>
<dbReference type="GO" id="GO:0001708">
    <property type="term" value="P:cell fate specification"/>
    <property type="evidence" value="ECO:0007669"/>
    <property type="project" value="TreeGrafter"/>
</dbReference>
<feature type="compositionally biased region" description="Basic and acidic residues" evidence="5">
    <location>
        <begin position="1854"/>
        <end position="1864"/>
    </location>
</feature>
<feature type="compositionally biased region" description="Polar residues" evidence="5">
    <location>
        <begin position="2704"/>
        <end position="2722"/>
    </location>
</feature>
<feature type="repeat" description="ARM" evidence="4">
    <location>
        <begin position="393"/>
        <end position="421"/>
    </location>
</feature>
<dbReference type="InterPro" id="IPR009224">
    <property type="entry name" value="SAMP"/>
</dbReference>
<dbReference type="Pfam" id="PF05924">
    <property type="entry name" value="SAMP"/>
    <property type="match status" value="2"/>
</dbReference>
<feature type="compositionally biased region" description="Polar residues" evidence="5">
    <location>
        <begin position="2040"/>
        <end position="2052"/>
    </location>
</feature>
<feature type="region of interest" description="Disordered" evidence="5">
    <location>
        <begin position="2867"/>
        <end position="2886"/>
    </location>
</feature>
<evidence type="ECO:0000313" key="7">
    <source>
        <dbReference type="RefSeq" id="XP_029635512.1"/>
    </source>
</evidence>
<dbReference type="PANTHER" id="PTHR12607">
    <property type="entry name" value="ADENOMATOUS POLYPOSIS COLI PROTEIN FAMILY"/>
    <property type="match status" value="1"/>
</dbReference>
<organism evidence="6 7">
    <name type="scientific">Octopus sinensis</name>
    <name type="common">East Asian common octopus</name>
    <dbReference type="NCBI Taxonomy" id="2607531"/>
    <lineage>
        <taxon>Eukaryota</taxon>
        <taxon>Metazoa</taxon>
        <taxon>Spiralia</taxon>
        <taxon>Lophotrochozoa</taxon>
        <taxon>Mollusca</taxon>
        <taxon>Cephalopoda</taxon>
        <taxon>Coleoidea</taxon>
        <taxon>Octopodiformes</taxon>
        <taxon>Octopoda</taxon>
        <taxon>Incirrata</taxon>
        <taxon>Octopodidae</taxon>
        <taxon>Octopus</taxon>
    </lineage>
</organism>
<feature type="compositionally biased region" description="Low complexity" evidence="5">
    <location>
        <begin position="1022"/>
        <end position="1037"/>
    </location>
</feature>
<evidence type="ECO:0000256" key="4">
    <source>
        <dbReference type="PROSITE-ProRule" id="PRU00259"/>
    </source>
</evidence>
<dbReference type="GO" id="GO:0016477">
    <property type="term" value="P:cell migration"/>
    <property type="evidence" value="ECO:0007669"/>
    <property type="project" value="TreeGrafter"/>
</dbReference>
<dbReference type="GO" id="GO:0016055">
    <property type="term" value="P:Wnt signaling pathway"/>
    <property type="evidence" value="ECO:0007669"/>
    <property type="project" value="UniProtKB-KW"/>
</dbReference>
<feature type="region of interest" description="Disordered" evidence="5">
    <location>
        <begin position="1761"/>
        <end position="1806"/>
    </location>
</feature>
<feature type="compositionally biased region" description="Polar residues" evidence="5">
    <location>
        <begin position="1869"/>
        <end position="1883"/>
    </location>
</feature>
<feature type="region of interest" description="Disordered" evidence="5">
    <location>
        <begin position="2001"/>
        <end position="2021"/>
    </location>
</feature>
<name>A0A6P7SB33_9MOLL</name>
<feature type="compositionally biased region" description="Polar residues" evidence="5">
    <location>
        <begin position="2513"/>
        <end position="2523"/>
    </location>
</feature>
<gene>
    <name evidence="7" type="primary">LOC115210882</name>
</gene>
<dbReference type="PROSITE" id="PS50176">
    <property type="entry name" value="ARM_REPEAT"/>
    <property type="match status" value="2"/>
</dbReference>
<dbReference type="Pfam" id="PF05923">
    <property type="entry name" value="APC_r"/>
    <property type="match status" value="7"/>
</dbReference>
<evidence type="ECO:0000256" key="2">
    <source>
        <dbReference type="ARBA" id="ARBA00022687"/>
    </source>
</evidence>
<feature type="region of interest" description="Disordered" evidence="5">
    <location>
        <begin position="1238"/>
        <end position="1303"/>
    </location>
</feature>
<dbReference type="GO" id="GO:0008013">
    <property type="term" value="F:beta-catenin binding"/>
    <property type="evidence" value="ECO:0007669"/>
    <property type="project" value="InterPro"/>
</dbReference>
<feature type="region of interest" description="Disordered" evidence="5">
    <location>
        <begin position="1021"/>
        <end position="1044"/>
    </location>
</feature>
<feature type="region of interest" description="Disordered" evidence="5">
    <location>
        <begin position="2193"/>
        <end position="2449"/>
    </location>
</feature>
<feature type="compositionally biased region" description="Basic and acidic residues" evidence="5">
    <location>
        <begin position="1362"/>
        <end position="1379"/>
    </location>
</feature>
<dbReference type="Pfam" id="PF00514">
    <property type="entry name" value="Arm"/>
    <property type="match status" value="1"/>
</dbReference>
<feature type="region of interest" description="Disordered" evidence="5">
    <location>
        <begin position="1319"/>
        <end position="1338"/>
    </location>
</feature>
<feature type="compositionally biased region" description="Low complexity" evidence="5">
    <location>
        <begin position="2490"/>
        <end position="2508"/>
    </location>
</feature>
<feature type="compositionally biased region" description="Polar residues" evidence="5">
    <location>
        <begin position="2612"/>
        <end position="2650"/>
    </location>
</feature>
<dbReference type="GO" id="GO:0007026">
    <property type="term" value="P:negative regulation of microtubule depolymerization"/>
    <property type="evidence" value="ECO:0007669"/>
    <property type="project" value="TreeGrafter"/>
</dbReference>
<feature type="compositionally biased region" description="Polar residues" evidence="5">
    <location>
        <begin position="1323"/>
        <end position="1338"/>
    </location>
</feature>
<feature type="region of interest" description="Disordered" evidence="5">
    <location>
        <begin position="1165"/>
        <end position="1188"/>
    </location>
</feature>
<dbReference type="FunFam" id="1.25.10.10:FF:000305">
    <property type="entry name" value="Adenomatous polyposis coli"/>
    <property type="match status" value="1"/>
</dbReference>
<feature type="compositionally biased region" description="Polar residues" evidence="5">
    <location>
        <begin position="2383"/>
        <end position="2400"/>
    </location>
</feature>
<comment type="similarity">
    <text evidence="1">Belongs to the adenomatous polyposis coli (APC) family.</text>
</comment>
<feature type="compositionally biased region" description="Low complexity" evidence="5">
    <location>
        <begin position="2745"/>
        <end position="2759"/>
    </location>
</feature>
<feature type="compositionally biased region" description="Polar residues" evidence="5">
    <location>
        <begin position="1766"/>
        <end position="1779"/>
    </location>
</feature>
<dbReference type="KEGG" id="osn:115210882"/>
<dbReference type="GO" id="GO:0030877">
    <property type="term" value="C:beta-catenin destruction complex"/>
    <property type="evidence" value="ECO:0007669"/>
    <property type="project" value="TreeGrafter"/>
</dbReference>
<feature type="region of interest" description="Disordered" evidence="5">
    <location>
        <begin position="2113"/>
        <end position="2140"/>
    </location>
</feature>
<keyword evidence="6" id="KW-1185">Reference proteome</keyword>
<dbReference type="GO" id="GO:0090090">
    <property type="term" value="P:negative regulation of canonical Wnt signaling pathway"/>
    <property type="evidence" value="ECO:0007669"/>
    <property type="project" value="TreeGrafter"/>
</dbReference>
<dbReference type="GO" id="GO:0008017">
    <property type="term" value="F:microtubule binding"/>
    <property type="evidence" value="ECO:0007669"/>
    <property type="project" value="TreeGrafter"/>
</dbReference>
<proteinExistence type="inferred from homology"/>
<dbReference type="SUPFAM" id="SSF48371">
    <property type="entry name" value="ARM repeat"/>
    <property type="match status" value="1"/>
</dbReference>
<feature type="region of interest" description="Disordered" evidence="5">
    <location>
        <begin position="2780"/>
        <end position="2842"/>
    </location>
</feature>
<feature type="repeat" description="ARM" evidence="4">
    <location>
        <begin position="529"/>
        <end position="557"/>
    </location>
</feature>
<feature type="compositionally biased region" description="Polar residues" evidence="5">
    <location>
        <begin position="1292"/>
        <end position="1303"/>
    </location>
</feature>
<feature type="compositionally biased region" description="Polar residues" evidence="5">
    <location>
        <begin position="2362"/>
        <end position="2371"/>
    </location>
</feature>
<evidence type="ECO:0000256" key="1">
    <source>
        <dbReference type="ARBA" id="ARBA00009051"/>
    </source>
</evidence>
<feature type="compositionally biased region" description="Basic and acidic residues" evidence="5">
    <location>
        <begin position="1705"/>
        <end position="1714"/>
    </location>
</feature>
<feature type="region of interest" description="Disordered" evidence="5">
    <location>
        <begin position="287"/>
        <end position="315"/>
    </location>
</feature>
<dbReference type="InterPro" id="IPR011989">
    <property type="entry name" value="ARM-like"/>
</dbReference>
<evidence type="ECO:0000313" key="6">
    <source>
        <dbReference type="Proteomes" id="UP000515154"/>
    </source>
</evidence>
<feature type="compositionally biased region" description="Polar residues" evidence="5">
    <location>
        <begin position="2815"/>
        <end position="2834"/>
    </location>
</feature>
<feature type="compositionally biased region" description="Polar residues" evidence="5">
    <location>
        <begin position="640"/>
        <end position="652"/>
    </location>
</feature>
<feature type="region of interest" description="Disordered" evidence="5">
    <location>
        <begin position="1671"/>
        <end position="1737"/>
    </location>
</feature>
<accession>A0A6P7SB33</accession>
<feature type="compositionally biased region" description="Polar residues" evidence="5">
    <location>
        <begin position="2437"/>
        <end position="2446"/>
    </location>
</feature>
<dbReference type="Pfam" id="PF18797">
    <property type="entry name" value="APC_rep"/>
    <property type="match status" value="1"/>
</dbReference>
<feature type="region of interest" description="Disordered" evidence="5">
    <location>
        <begin position="1345"/>
        <end position="1446"/>
    </location>
</feature>
<feature type="compositionally biased region" description="Low complexity" evidence="5">
    <location>
        <begin position="2525"/>
        <end position="2544"/>
    </location>
</feature>
<dbReference type="GO" id="GO:0007399">
    <property type="term" value="P:nervous system development"/>
    <property type="evidence" value="ECO:0007669"/>
    <property type="project" value="TreeGrafter"/>
</dbReference>
<evidence type="ECO:0000256" key="3">
    <source>
        <dbReference type="ARBA" id="ARBA00023054"/>
    </source>
</evidence>
<keyword evidence="3" id="KW-0175">Coiled coil</keyword>
<feature type="region of interest" description="Disordered" evidence="5">
    <location>
        <begin position="2039"/>
        <end position="2095"/>
    </location>
</feature>
<evidence type="ECO:0000256" key="5">
    <source>
        <dbReference type="SAM" id="MobiDB-lite"/>
    </source>
</evidence>
<feature type="compositionally biased region" description="Low complexity" evidence="5">
    <location>
        <begin position="2079"/>
        <end position="2089"/>
    </location>
</feature>
<feature type="compositionally biased region" description="Basic and acidic residues" evidence="5">
    <location>
        <begin position="2867"/>
        <end position="2876"/>
    </location>
</feature>
<feature type="compositionally biased region" description="Polar residues" evidence="5">
    <location>
        <begin position="2288"/>
        <end position="2320"/>
    </location>
</feature>
<dbReference type="InterPro" id="IPR026818">
    <property type="entry name" value="Apc_fam"/>
</dbReference>
<feature type="compositionally biased region" description="Polar residues" evidence="5">
    <location>
        <begin position="2545"/>
        <end position="2590"/>
    </location>
</feature>
<dbReference type="InterPro" id="IPR016024">
    <property type="entry name" value="ARM-type_fold"/>
</dbReference>
<feature type="compositionally biased region" description="Polar residues" evidence="5">
    <location>
        <begin position="2254"/>
        <end position="2268"/>
    </location>
</feature>
<feature type="compositionally biased region" description="Basic and acidic residues" evidence="5">
    <location>
        <begin position="2054"/>
        <end position="2078"/>
    </location>
</feature>
<dbReference type="SMART" id="SM00185">
    <property type="entry name" value="ARM"/>
    <property type="match status" value="7"/>
</dbReference>
<dbReference type="PANTHER" id="PTHR12607:SF12">
    <property type="entry name" value="APC-LIKE, ISOFORM A-RELATED"/>
    <property type="match status" value="1"/>
</dbReference>
<feature type="region of interest" description="Disordered" evidence="5">
    <location>
        <begin position="640"/>
        <end position="663"/>
    </location>
</feature>
<dbReference type="InterPro" id="IPR041257">
    <property type="entry name" value="APC_rep"/>
</dbReference>
<feature type="region of interest" description="Disordered" evidence="5">
    <location>
        <begin position="706"/>
        <end position="726"/>
    </location>
</feature>
<feature type="compositionally biased region" description="Basic and acidic residues" evidence="5">
    <location>
        <begin position="2121"/>
        <end position="2140"/>
    </location>
</feature>
<feature type="region of interest" description="Disordered" evidence="5">
    <location>
        <begin position="2740"/>
        <end position="2765"/>
    </location>
</feature>
<dbReference type="GO" id="GO:0005881">
    <property type="term" value="C:cytoplasmic microtubule"/>
    <property type="evidence" value="ECO:0007669"/>
    <property type="project" value="TreeGrafter"/>
</dbReference>
<dbReference type="GO" id="GO:0016342">
    <property type="term" value="C:catenin complex"/>
    <property type="evidence" value="ECO:0007669"/>
    <property type="project" value="TreeGrafter"/>
</dbReference>